<gene>
    <name evidence="1" type="ORF">NCTC11938_00324</name>
</gene>
<organism evidence="1 2">
    <name type="scientific">Proteus mirabilis</name>
    <dbReference type="NCBI Taxonomy" id="584"/>
    <lineage>
        <taxon>Bacteria</taxon>
        <taxon>Pseudomonadati</taxon>
        <taxon>Pseudomonadota</taxon>
        <taxon>Gammaproteobacteria</taxon>
        <taxon>Enterobacterales</taxon>
        <taxon>Morganellaceae</taxon>
        <taxon>Proteus</taxon>
    </lineage>
</organism>
<evidence type="ECO:0000313" key="1">
    <source>
        <dbReference type="EMBL" id="SUC18021.1"/>
    </source>
</evidence>
<dbReference type="Proteomes" id="UP000254191">
    <property type="component" value="Unassembled WGS sequence"/>
</dbReference>
<name>A0A379FEB1_PROMI</name>
<sequence length="40" mass="4796">MDTNSIPKYSIRGAQYLGDLKIWRIFWIIFIKVRKLKVAL</sequence>
<evidence type="ECO:0000313" key="2">
    <source>
        <dbReference type="Proteomes" id="UP000254191"/>
    </source>
</evidence>
<dbReference type="EMBL" id="UGTS01000003">
    <property type="protein sequence ID" value="SUC18021.1"/>
    <property type="molecule type" value="Genomic_DNA"/>
</dbReference>
<accession>A0A379FEB1</accession>
<protein>
    <submittedName>
        <fullName evidence="1">Uncharacterized protein</fullName>
    </submittedName>
</protein>
<dbReference type="AlphaFoldDB" id="A0A379FEB1"/>
<reference evidence="1 2" key="1">
    <citation type="submission" date="2018-06" db="EMBL/GenBank/DDBJ databases">
        <authorList>
            <consortium name="Pathogen Informatics"/>
            <person name="Doyle S."/>
        </authorList>
    </citation>
    <scope>NUCLEOTIDE SEQUENCE [LARGE SCALE GENOMIC DNA]</scope>
    <source>
        <strain evidence="1 2">NCTC11938</strain>
    </source>
</reference>
<proteinExistence type="predicted"/>